<sequence>DYFNKDSSHIYCVNITPPYRTILMSQTYDFDGKVAIVTGSSSGLGEAIVCMLAKYGCRVTVHGRSEENVNRVAAKCHELSPKKYTPNICIGDLMDDQVIEKIVQTTVESFGQIDFLINNAGGHYQADFSNPNEVLKSYDFTFGLNVRSTLYLTSLAIPYLEKSKGVIVIISSIGSFSSFNNEKTIIYEMSKAALDHMVHGMALSYGRRGIRINTINPGPFKTAIYRNYSDQNEYEKELKSYEQISPLGRYGEPEELANLVIYLVSTNASYITGTNIVIDGGSSIPRFI</sequence>
<dbReference type="PRINTS" id="PR00081">
    <property type="entry name" value="GDHRDH"/>
</dbReference>
<dbReference type="PRINTS" id="PR00080">
    <property type="entry name" value="SDRFAMILY"/>
</dbReference>
<name>A0ABQ8JE24_DERPT</name>
<reference evidence="1 2" key="2">
    <citation type="journal article" date="2022" name="Mol. Biol. Evol.">
        <title>Comparative Genomics Reveals Insights into the Divergent Evolution of Astigmatic Mites and Household Pest Adaptations.</title>
        <authorList>
            <person name="Xiong Q."/>
            <person name="Wan A.T."/>
            <person name="Liu X."/>
            <person name="Fung C.S."/>
            <person name="Xiao X."/>
            <person name="Malainual N."/>
            <person name="Hou J."/>
            <person name="Wang L."/>
            <person name="Wang M."/>
            <person name="Yang K.Y."/>
            <person name="Cui Y."/>
            <person name="Leung E.L."/>
            <person name="Nong W."/>
            <person name="Shin S.K."/>
            <person name="Au S.W."/>
            <person name="Jeong K.Y."/>
            <person name="Chew F.T."/>
            <person name="Hui J.H."/>
            <person name="Leung T.F."/>
            <person name="Tungtrongchitr A."/>
            <person name="Zhong N."/>
            <person name="Liu Z."/>
            <person name="Tsui S.K."/>
        </authorList>
    </citation>
    <scope>NUCLEOTIDE SEQUENCE [LARGE SCALE GENOMIC DNA]</scope>
    <source>
        <strain evidence="1">Derp</strain>
    </source>
</reference>
<dbReference type="Gene3D" id="3.40.50.720">
    <property type="entry name" value="NAD(P)-binding Rossmann-like Domain"/>
    <property type="match status" value="1"/>
</dbReference>
<proteinExistence type="predicted"/>
<organism evidence="1 2">
    <name type="scientific">Dermatophagoides pteronyssinus</name>
    <name type="common">European house dust mite</name>
    <dbReference type="NCBI Taxonomy" id="6956"/>
    <lineage>
        <taxon>Eukaryota</taxon>
        <taxon>Metazoa</taxon>
        <taxon>Ecdysozoa</taxon>
        <taxon>Arthropoda</taxon>
        <taxon>Chelicerata</taxon>
        <taxon>Arachnida</taxon>
        <taxon>Acari</taxon>
        <taxon>Acariformes</taxon>
        <taxon>Sarcoptiformes</taxon>
        <taxon>Astigmata</taxon>
        <taxon>Psoroptidia</taxon>
        <taxon>Analgoidea</taxon>
        <taxon>Pyroglyphidae</taxon>
        <taxon>Dermatophagoidinae</taxon>
        <taxon>Dermatophagoides</taxon>
    </lineage>
</organism>
<protein>
    <submittedName>
        <fullName evidence="1">Uncharacterized protein</fullName>
    </submittedName>
</protein>
<dbReference type="InterPro" id="IPR036291">
    <property type="entry name" value="NAD(P)-bd_dom_sf"/>
</dbReference>
<gene>
    <name evidence="1" type="ORF">DERP_001123</name>
</gene>
<dbReference type="SUPFAM" id="SSF51735">
    <property type="entry name" value="NAD(P)-binding Rossmann-fold domains"/>
    <property type="match status" value="1"/>
</dbReference>
<keyword evidence="2" id="KW-1185">Reference proteome</keyword>
<dbReference type="EMBL" id="NJHN03000047">
    <property type="protein sequence ID" value="KAH9420692.1"/>
    <property type="molecule type" value="Genomic_DNA"/>
</dbReference>
<evidence type="ECO:0000313" key="1">
    <source>
        <dbReference type="EMBL" id="KAH9420692.1"/>
    </source>
</evidence>
<dbReference type="Pfam" id="PF13561">
    <property type="entry name" value="adh_short_C2"/>
    <property type="match status" value="1"/>
</dbReference>
<feature type="non-terminal residue" evidence="1">
    <location>
        <position position="1"/>
    </location>
</feature>
<dbReference type="PANTHER" id="PTHR43975">
    <property type="entry name" value="ZGC:101858"/>
    <property type="match status" value="1"/>
</dbReference>
<dbReference type="InterPro" id="IPR002347">
    <property type="entry name" value="SDR_fam"/>
</dbReference>
<reference evidence="1 2" key="1">
    <citation type="journal article" date="2018" name="J. Allergy Clin. Immunol.">
        <title>High-quality assembly of Dermatophagoides pteronyssinus genome and transcriptome reveals a wide range of novel allergens.</title>
        <authorList>
            <person name="Liu X.Y."/>
            <person name="Yang K.Y."/>
            <person name="Wang M.Q."/>
            <person name="Kwok J.S."/>
            <person name="Zeng X."/>
            <person name="Yang Z."/>
            <person name="Xiao X.J."/>
            <person name="Lau C.P."/>
            <person name="Li Y."/>
            <person name="Huang Z.M."/>
            <person name="Ba J.G."/>
            <person name="Yim A.K."/>
            <person name="Ouyang C.Y."/>
            <person name="Ngai S.M."/>
            <person name="Chan T.F."/>
            <person name="Leung E.L."/>
            <person name="Liu L."/>
            <person name="Liu Z.G."/>
            <person name="Tsui S.K."/>
        </authorList>
    </citation>
    <scope>NUCLEOTIDE SEQUENCE [LARGE SCALE GENOMIC DNA]</scope>
    <source>
        <strain evidence="1">Derp</strain>
    </source>
</reference>
<dbReference type="Proteomes" id="UP000887458">
    <property type="component" value="Unassembled WGS sequence"/>
</dbReference>
<comment type="caution">
    <text evidence="1">The sequence shown here is derived from an EMBL/GenBank/DDBJ whole genome shotgun (WGS) entry which is preliminary data.</text>
</comment>
<accession>A0ABQ8JE24</accession>
<evidence type="ECO:0000313" key="2">
    <source>
        <dbReference type="Proteomes" id="UP000887458"/>
    </source>
</evidence>
<dbReference type="PANTHER" id="PTHR43975:SF2">
    <property type="entry name" value="EG:BACR7A4.14 PROTEIN-RELATED"/>
    <property type="match status" value="1"/>
</dbReference>